<proteinExistence type="predicted"/>
<dbReference type="PANTHER" id="PTHR38767">
    <property type="entry name" value="DNA POLYMERASE III SUBUNIT CHI"/>
    <property type="match status" value="1"/>
</dbReference>
<gene>
    <name evidence="1" type="ORF">LT85_1079</name>
</gene>
<dbReference type="Proteomes" id="UP000030302">
    <property type="component" value="Chromosome"/>
</dbReference>
<keyword evidence="1" id="KW-0808">Transferase</keyword>
<reference evidence="2" key="1">
    <citation type="journal article" date="2014" name="Soil Biol. Biochem.">
        <title>Structure and function of bacterial communities in ageing soils: Insights from the Mendocino ecological staircase.</title>
        <authorList>
            <person name="Uroz S."/>
            <person name="Tech J.J."/>
            <person name="Sawaya N.A."/>
            <person name="Frey-Klett P."/>
            <person name="Leveau J.H.J."/>
        </authorList>
    </citation>
    <scope>NUCLEOTIDE SEQUENCE [LARGE SCALE GENOMIC DNA]</scope>
    <source>
        <strain evidence="2">Cal35</strain>
    </source>
</reference>
<organism evidence="1 2">
    <name type="scientific">Collimonas arenae</name>
    <dbReference type="NCBI Taxonomy" id="279058"/>
    <lineage>
        <taxon>Bacteria</taxon>
        <taxon>Pseudomonadati</taxon>
        <taxon>Pseudomonadota</taxon>
        <taxon>Betaproteobacteria</taxon>
        <taxon>Burkholderiales</taxon>
        <taxon>Oxalobacteraceae</taxon>
        <taxon>Collimonas</taxon>
    </lineage>
</organism>
<dbReference type="SUPFAM" id="SSF102400">
    <property type="entry name" value="DNA polymerase III chi subunit"/>
    <property type="match status" value="1"/>
</dbReference>
<dbReference type="PANTHER" id="PTHR38767:SF1">
    <property type="entry name" value="DNA POLYMERASE III SUBUNIT CHI"/>
    <property type="match status" value="1"/>
</dbReference>
<dbReference type="EC" id="2.7.7.7" evidence="1"/>
<dbReference type="InterPro" id="IPR007459">
    <property type="entry name" value="DNA_pol3_chi"/>
</dbReference>
<evidence type="ECO:0000313" key="2">
    <source>
        <dbReference type="Proteomes" id="UP000030302"/>
    </source>
</evidence>
<dbReference type="AlphaFoldDB" id="A0A0A1FBQ0"/>
<keyword evidence="1" id="KW-0548">Nucleotidyltransferase</keyword>
<dbReference type="STRING" id="279058.LT85_1079"/>
<dbReference type="GO" id="GO:0003677">
    <property type="term" value="F:DNA binding"/>
    <property type="evidence" value="ECO:0007669"/>
    <property type="project" value="InterPro"/>
</dbReference>
<dbReference type="Gene3D" id="3.40.50.10110">
    <property type="entry name" value="DNA polymerase III subunit chi"/>
    <property type="match status" value="1"/>
</dbReference>
<evidence type="ECO:0000313" key="1">
    <source>
        <dbReference type="EMBL" id="AIY40237.1"/>
    </source>
</evidence>
<dbReference type="GO" id="GO:0032298">
    <property type="term" value="P:positive regulation of DNA-templated DNA replication initiation"/>
    <property type="evidence" value="ECO:0007669"/>
    <property type="project" value="TreeGrafter"/>
</dbReference>
<dbReference type="RefSeq" id="WP_038486310.1">
    <property type="nucleotide sequence ID" value="NZ_CP009962.1"/>
</dbReference>
<dbReference type="KEGG" id="care:LT85_1079"/>
<dbReference type="Pfam" id="PF04364">
    <property type="entry name" value="DNA_pol3_chi"/>
    <property type="match status" value="1"/>
</dbReference>
<protein>
    <submittedName>
        <fullName evidence="1">DNA polymerase III chi subunit</fullName>
        <ecNumber evidence="1">2.7.7.7</ecNumber>
    </submittedName>
</protein>
<dbReference type="GO" id="GO:0006260">
    <property type="term" value="P:DNA replication"/>
    <property type="evidence" value="ECO:0007669"/>
    <property type="project" value="InterPro"/>
</dbReference>
<dbReference type="InterPro" id="IPR036768">
    <property type="entry name" value="PolIII_chi_sf"/>
</dbReference>
<dbReference type="EMBL" id="CP009962">
    <property type="protein sequence ID" value="AIY40237.1"/>
    <property type="molecule type" value="Genomic_DNA"/>
</dbReference>
<dbReference type="OrthoDB" id="5297568at2"/>
<keyword evidence="2" id="KW-1185">Reference proteome</keyword>
<dbReference type="GO" id="GO:0003887">
    <property type="term" value="F:DNA-directed DNA polymerase activity"/>
    <property type="evidence" value="ECO:0007669"/>
    <property type="project" value="UniProtKB-EC"/>
</dbReference>
<accession>A0A0A1FBQ0</accession>
<sequence>MTQIDFHTNISDKFLYTCRLVRKARTAQRQIVILCGNGDELATLDRTLWTFSEHDFLPHVRAGDPLAAQTPVILAADEETELPHHQMLINLSGKTPQHFARFERMFEIISLADDDKAGGRERYRFYQQRGYPLTHFVAENV</sequence>
<dbReference type="NCBIfam" id="NF004348">
    <property type="entry name" value="PRK05728.1-5"/>
    <property type="match status" value="1"/>
</dbReference>
<dbReference type="HOGENOM" id="CLU_131584_2_0_4"/>
<name>A0A0A1FBQ0_9BURK</name>